<gene>
    <name evidence="1" type="ORF">Poly21_07300</name>
</gene>
<evidence type="ECO:0000313" key="2">
    <source>
        <dbReference type="Proteomes" id="UP000319908"/>
    </source>
</evidence>
<keyword evidence="2" id="KW-1185">Reference proteome</keyword>
<proteinExistence type="predicted"/>
<protein>
    <submittedName>
        <fullName evidence="1">Uncharacterized protein</fullName>
    </submittedName>
</protein>
<name>A0A5C6C531_9BACT</name>
<organism evidence="1 2">
    <name type="scientific">Allorhodopirellula heiligendammensis</name>
    <dbReference type="NCBI Taxonomy" id="2714739"/>
    <lineage>
        <taxon>Bacteria</taxon>
        <taxon>Pseudomonadati</taxon>
        <taxon>Planctomycetota</taxon>
        <taxon>Planctomycetia</taxon>
        <taxon>Pirellulales</taxon>
        <taxon>Pirellulaceae</taxon>
        <taxon>Allorhodopirellula</taxon>
    </lineage>
</organism>
<dbReference type="Proteomes" id="UP000319908">
    <property type="component" value="Unassembled WGS sequence"/>
</dbReference>
<dbReference type="RefSeq" id="WP_146405592.1">
    <property type="nucleotide sequence ID" value="NZ_SJPU01000001.1"/>
</dbReference>
<comment type="caution">
    <text evidence="1">The sequence shown here is derived from an EMBL/GenBank/DDBJ whole genome shotgun (WGS) entry which is preliminary data.</text>
</comment>
<dbReference type="AlphaFoldDB" id="A0A5C6C531"/>
<reference evidence="1 2" key="1">
    <citation type="journal article" date="2020" name="Antonie Van Leeuwenhoek">
        <title>Rhodopirellula heiligendammensis sp. nov., Rhodopirellula pilleata sp. nov., and Rhodopirellula solitaria sp. nov. isolated from natural or artificial marine surfaces in Northern Germany and California, USA, and emended description of the genus Rhodopirellula.</title>
        <authorList>
            <person name="Kallscheuer N."/>
            <person name="Wiegand S."/>
            <person name="Jogler M."/>
            <person name="Boedeker C."/>
            <person name="Peeters S.H."/>
            <person name="Rast P."/>
            <person name="Heuer A."/>
            <person name="Jetten M.S.M."/>
            <person name="Rohde M."/>
            <person name="Jogler C."/>
        </authorList>
    </citation>
    <scope>NUCLEOTIDE SEQUENCE [LARGE SCALE GENOMIC DNA]</scope>
    <source>
        <strain evidence="1 2">Poly21</strain>
    </source>
</reference>
<evidence type="ECO:0000313" key="1">
    <source>
        <dbReference type="EMBL" id="TWU18566.1"/>
    </source>
</evidence>
<sequence>MHQQQLADQLRQSSSDCISTARRHGLWRGRHHHPSSSEHANPVALEAPGCLVSPNQCLAWSHTDEVGIDDIAIITKSCWGGLAETTAAALGDVVEVESGEHFSTHGVQYAHQAPGDYDQDGFRIIVKR</sequence>
<accession>A0A5C6C531</accession>
<dbReference type="EMBL" id="SJPU01000001">
    <property type="protein sequence ID" value="TWU18566.1"/>
    <property type="molecule type" value="Genomic_DNA"/>
</dbReference>